<dbReference type="InterPro" id="IPR008920">
    <property type="entry name" value="TF_FadR/GntR_C"/>
</dbReference>
<evidence type="ECO:0000256" key="1">
    <source>
        <dbReference type="ARBA" id="ARBA00023015"/>
    </source>
</evidence>
<dbReference type="InterPro" id="IPR011711">
    <property type="entry name" value="GntR_C"/>
</dbReference>
<dbReference type="Gene3D" id="1.10.10.10">
    <property type="entry name" value="Winged helix-like DNA-binding domain superfamily/Winged helix DNA-binding domain"/>
    <property type="match status" value="1"/>
</dbReference>
<evidence type="ECO:0000313" key="5">
    <source>
        <dbReference type="EMBL" id="MDH6504387.1"/>
    </source>
</evidence>
<dbReference type="SUPFAM" id="SSF48008">
    <property type="entry name" value="GntR ligand-binding domain-like"/>
    <property type="match status" value="1"/>
</dbReference>
<dbReference type="Pfam" id="PF07729">
    <property type="entry name" value="FCD"/>
    <property type="match status" value="1"/>
</dbReference>
<keyword evidence="6" id="KW-1185">Reference proteome</keyword>
<evidence type="ECO:0000259" key="4">
    <source>
        <dbReference type="PROSITE" id="PS50949"/>
    </source>
</evidence>
<keyword evidence="2 5" id="KW-0238">DNA-binding</keyword>
<dbReference type="Proteomes" id="UP001161160">
    <property type="component" value="Unassembled WGS sequence"/>
</dbReference>
<evidence type="ECO:0000256" key="2">
    <source>
        <dbReference type="ARBA" id="ARBA00023125"/>
    </source>
</evidence>
<dbReference type="SUPFAM" id="SSF46785">
    <property type="entry name" value="Winged helix' DNA-binding domain"/>
    <property type="match status" value="1"/>
</dbReference>
<comment type="caution">
    <text evidence="5">The sequence shown here is derived from an EMBL/GenBank/DDBJ whole genome shotgun (WGS) entry which is preliminary data.</text>
</comment>
<reference evidence="5" key="1">
    <citation type="submission" date="2023-04" db="EMBL/GenBank/DDBJ databases">
        <title>Genome Encyclopedia of Bacteria and Archaea VI: Functional Genomics of Type Strains.</title>
        <authorList>
            <person name="Whitman W."/>
        </authorList>
    </citation>
    <scope>NUCLEOTIDE SEQUENCE</scope>
    <source>
        <strain evidence="5">Enz.4-51</strain>
    </source>
</reference>
<proteinExistence type="predicted"/>
<dbReference type="PRINTS" id="PR00035">
    <property type="entry name" value="HTHGNTR"/>
</dbReference>
<name>A0AA43S6D6_9BURK</name>
<feature type="domain" description="HTH gntR-type" evidence="4">
    <location>
        <begin position="10"/>
        <end position="77"/>
    </location>
</feature>
<sequence length="224" mass="25093">MILSEISTPPNLHEQTFLQLKAMIVEGEIAPGSKLNERALAETLSVSRTPIREAIRRLAADGLVELINNRGAIALQLKKEDVLHSFELMAELEGFSGELAAKRISKEALSEIEALHYEMLACHSRKDLSGYYKLNSQIHQHINLAAGNPVLANTYAQVNARLQALRFRSNQDQAKWDEAVLEHEEMVAALKAADGQRMRKVLMQHLENKKNAILNLLEPQSLNK</sequence>
<dbReference type="CDD" id="cd07377">
    <property type="entry name" value="WHTH_GntR"/>
    <property type="match status" value="1"/>
</dbReference>
<dbReference type="InterPro" id="IPR000524">
    <property type="entry name" value="Tscrpt_reg_HTH_GntR"/>
</dbReference>
<keyword evidence="3" id="KW-0804">Transcription</keyword>
<gene>
    <name evidence="5" type="ORF">M2127_001707</name>
</gene>
<accession>A0AA43S6D6</accession>
<dbReference type="PANTHER" id="PTHR43537">
    <property type="entry name" value="TRANSCRIPTIONAL REGULATOR, GNTR FAMILY"/>
    <property type="match status" value="1"/>
</dbReference>
<dbReference type="InterPro" id="IPR036390">
    <property type="entry name" value="WH_DNA-bd_sf"/>
</dbReference>
<dbReference type="SMART" id="SM00895">
    <property type="entry name" value="FCD"/>
    <property type="match status" value="1"/>
</dbReference>
<keyword evidence="1" id="KW-0805">Transcription regulation</keyword>
<dbReference type="InterPro" id="IPR036388">
    <property type="entry name" value="WH-like_DNA-bd_sf"/>
</dbReference>
<dbReference type="AlphaFoldDB" id="A0AA43S6D6"/>
<protein>
    <submittedName>
        <fullName evidence="5">DNA-binding GntR family transcriptional regulator</fullName>
    </submittedName>
</protein>
<dbReference type="Pfam" id="PF00392">
    <property type="entry name" value="GntR"/>
    <property type="match status" value="1"/>
</dbReference>
<organism evidence="5 6">
    <name type="scientific">Polynucleobacter sphagniphilus</name>
    <dbReference type="NCBI Taxonomy" id="1743169"/>
    <lineage>
        <taxon>Bacteria</taxon>
        <taxon>Pseudomonadati</taxon>
        <taxon>Pseudomonadota</taxon>
        <taxon>Betaproteobacteria</taxon>
        <taxon>Burkholderiales</taxon>
        <taxon>Burkholderiaceae</taxon>
        <taxon>Polynucleobacter</taxon>
    </lineage>
</organism>
<dbReference type="PANTHER" id="PTHR43537:SF50">
    <property type="entry name" value="TRANSCRIPTIONAL REGULATORY PROTEIN"/>
    <property type="match status" value="1"/>
</dbReference>
<dbReference type="PROSITE" id="PS50949">
    <property type="entry name" value="HTH_GNTR"/>
    <property type="match status" value="1"/>
</dbReference>
<dbReference type="GO" id="GO:0003677">
    <property type="term" value="F:DNA binding"/>
    <property type="evidence" value="ECO:0007669"/>
    <property type="project" value="UniProtKB-KW"/>
</dbReference>
<evidence type="ECO:0000256" key="3">
    <source>
        <dbReference type="ARBA" id="ARBA00023163"/>
    </source>
</evidence>
<evidence type="ECO:0000313" key="6">
    <source>
        <dbReference type="Proteomes" id="UP001161160"/>
    </source>
</evidence>
<dbReference type="EMBL" id="JARXYA010000008">
    <property type="protein sequence ID" value="MDH6504387.1"/>
    <property type="molecule type" value="Genomic_DNA"/>
</dbReference>
<dbReference type="RefSeq" id="WP_076023597.1">
    <property type="nucleotide sequence ID" value="NZ_JAQFIK010000002.1"/>
</dbReference>
<dbReference type="SMART" id="SM00345">
    <property type="entry name" value="HTH_GNTR"/>
    <property type="match status" value="1"/>
</dbReference>
<dbReference type="GO" id="GO:0003700">
    <property type="term" value="F:DNA-binding transcription factor activity"/>
    <property type="evidence" value="ECO:0007669"/>
    <property type="project" value="InterPro"/>
</dbReference>
<dbReference type="Gene3D" id="1.20.120.530">
    <property type="entry name" value="GntR ligand-binding domain-like"/>
    <property type="match status" value="1"/>
</dbReference>